<evidence type="ECO:0000313" key="2">
    <source>
        <dbReference type="EMBL" id="CEK98379.1"/>
    </source>
</evidence>
<dbReference type="EMBL" id="HACG01051508">
    <property type="protein sequence ID" value="CEK98379.1"/>
    <property type="molecule type" value="Transcribed_RNA"/>
</dbReference>
<evidence type="ECO:0000256" key="1">
    <source>
        <dbReference type="SAM" id="MobiDB-lite"/>
    </source>
</evidence>
<reference evidence="2" key="1">
    <citation type="submission" date="2014-12" db="EMBL/GenBank/DDBJ databases">
        <title>Insight into the proteome of Arion vulgaris.</title>
        <authorList>
            <person name="Aradska J."/>
            <person name="Bulat T."/>
            <person name="Smidak R."/>
            <person name="Sarate P."/>
            <person name="Gangsoo J."/>
            <person name="Sialana F."/>
            <person name="Bilban M."/>
            <person name="Lubec G."/>
        </authorList>
    </citation>
    <scope>NUCLEOTIDE SEQUENCE</scope>
    <source>
        <tissue evidence="2">Skin</tissue>
    </source>
</reference>
<feature type="non-terminal residue" evidence="2">
    <location>
        <position position="109"/>
    </location>
</feature>
<name>A0A0B7BYU0_9EUPU</name>
<sequence length="109" mass="11668">EAAFNGEKEGSRELFRPALVRISSEMSSPSIRSGNSDRQSSLGSSSDDHELSAFMTPVGSDGRVIDAEMVPFNEISATPYRSHSSSSASDIPKREIEHASLALILAQQG</sequence>
<protein>
    <submittedName>
        <fullName evidence="2">Uncharacterized protein</fullName>
    </submittedName>
</protein>
<dbReference type="AlphaFoldDB" id="A0A0B7BYU0"/>
<feature type="non-terminal residue" evidence="2">
    <location>
        <position position="1"/>
    </location>
</feature>
<proteinExistence type="predicted"/>
<organism evidence="2">
    <name type="scientific">Arion vulgaris</name>
    <dbReference type="NCBI Taxonomy" id="1028688"/>
    <lineage>
        <taxon>Eukaryota</taxon>
        <taxon>Metazoa</taxon>
        <taxon>Spiralia</taxon>
        <taxon>Lophotrochozoa</taxon>
        <taxon>Mollusca</taxon>
        <taxon>Gastropoda</taxon>
        <taxon>Heterobranchia</taxon>
        <taxon>Euthyneura</taxon>
        <taxon>Panpulmonata</taxon>
        <taxon>Eupulmonata</taxon>
        <taxon>Stylommatophora</taxon>
        <taxon>Helicina</taxon>
        <taxon>Arionoidea</taxon>
        <taxon>Arionidae</taxon>
        <taxon>Arion</taxon>
    </lineage>
</organism>
<feature type="compositionally biased region" description="Low complexity" evidence="1">
    <location>
        <begin position="25"/>
        <end position="45"/>
    </location>
</feature>
<feature type="region of interest" description="Disordered" evidence="1">
    <location>
        <begin position="25"/>
        <end position="57"/>
    </location>
</feature>
<accession>A0A0B7BYU0</accession>
<gene>
    <name evidence="2" type="primary">ORF218564</name>
</gene>